<feature type="chain" id="PRO_5019189140" description="Lipoprotein" evidence="2">
    <location>
        <begin position="22"/>
        <end position="208"/>
    </location>
</feature>
<sequence>MKLSFLVLAGTLLLVAGCEQAQQAKQSYDTLSQMSKMGKKAEAALSEAQTQREQRKQRGDTVSLPYKELQQLLPADLSGYTAEAPSGESTKAAGLSFSTASRRFTRGDATLEVSLTDYNGAQEVYQGAAAMFALGLEQENNEQLVRPTQLTLDGVKGMETFHKQDGRAELVLTVGGRFLVKIEANEQKDLDFVQDVARKIDLKKMAGM</sequence>
<reference evidence="3 4" key="2">
    <citation type="submission" date="2019-01" db="EMBL/GenBank/DDBJ databases">
        <title>Hymenobacter humicola sp. nov., isolated from soils in Antarctica.</title>
        <authorList>
            <person name="Sedlacek I."/>
            <person name="Holochova P."/>
            <person name="Kralova S."/>
            <person name="Pantucek R."/>
            <person name="Stankova E."/>
            <person name="Vrbovska V."/>
            <person name="Kristofova L."/>
            <person name="Svec P."/>
            <person name="Busse H.-J."/>
        </authorList>
    </citation>
    <scope>NUCLEOTIDE SEQUENCE [LARGE SCALE GENOMIC DNA]</scope>
    <source>
        <strain evidence="3 4">CCM 8852</strain>
    </source>
</reference>
<feature type="signal peptide" evidence="2">
    <location>
        <begin position="1"/>
        <end position="21"/>
    </location>
</feature>
<dbReference type="OrthoDB" id="980919at2"/>
<feature type="region of interest" description="Disordered" evidence="1">
    <location>
        <begin position="42"/>
        <end position="63"/>
    </location>
</feature>
<name>A0A418R0M3_9BACT</name>
<dbReference type="RefSeq" id="WP_119655289.1">
    <property type="nucleotide sequence ID" value="NZ_JBHUOI010000009.1"/>
</dbReference>
<reference evidence="3 4" key="1">
    <citation type="submission" date="2018-09" db="EMBL/GenBank/DDBJ databases">
        <authorList>
            <person name="Zeman M."/>
            <person name="Pardy F."/>
        </authorList>
    </citation>
    <scope>NUCLEOTIDE SEQUENCE [LARGE SCALE GENOMIC DNA]</scope>
    <source>
        <strain evidence="3 4">CCM 8852</strain>
    </source>
</reference>
<evidence type="ECO:0000256" key="2">
    <source>
        <dbReference type="SAM" id="SignalP"/>
    </source>
</evidence>
<dbReference type="AlphaFoldDB" id="A0A418R0M3"/>
<organism evidence="3 4">
    <name type="scientific">Hymenobacter rubripertinctus</name>
    <dbReference type="NCBI Taxonomy" id="2029981"/>
    <lineage>
        <taxon>Bacteria</taxon>
        <taxon>Pseudomonadati</taxon>
        <taxon>Bacteroidota</taxon>
        <taxon>Cytophagia</taxon>
        <taxon>Cytophagales</taxon>
        <taxon>Hymenobacteraceae</taxon>
        <taxon>Hymenobacter</taxon>
    </lineage>
</organism>
<evidence type="ECO:0000256" key="1">
    <source>
        <dbReference type="SAM" id="MobiDB-lite"/>
    </source>
</evidence>
<evidence type="ECO:0008006" key="5">
    <source>
        <dbReference type="Google" id="ProtNLM"/>
    </source>
</evidence>
<evidence type="ECO:0000313" key="3">
    <source>
        <dbReference type="EMBL" id="RIY10972.1"/>
    </source>
</evidence>
<evidence type="ECO:0000313" key="4">
    <source>
        <dbReference type="Proteomes" id="UP000284250"/>
    </source>
</evidence>
<proteinExistence type="predicted"/>
<gene>
    <name evidence="3" type="ORF">D0T11_08135</name>
</gene>
<dbReference type="PROSITE" id="PS51257">
    <property type="entry name" value="PROKAR_LIPOPROTEIN"/>
    <property type="match status" value="1"/>
</dbReference>
<accession>A0A418R0M3</accession>
<comment type="caution">
    <text evidence="3">The sequence shown here is derived from an EMBL/GenBank/DDBJ whole genome shotgun (WGS) entry which is preliminary data.</text>
</comment>
<protein>
    <recommendedName>
        <fullName evidence="5">Lipoprotein</fullName>
    </recommendedName>
</protein>
<feature type="compositionally biased region" description="Basic and acidic residues" evidence="1">
    <location>
        <begin position="50"/>
        <end position="59"/>
    </location>
</feature>
<dbReference type="EMBL" id="QYCN01000010">
    <property type="protein sequence ID" value="RIY10972.1"/>
    <property type="molecule type" value="Genomic_DNA"/>
</dbReference>
<keyword evidence="2" id="KW-0732">Signal</keyword>
<keyword evidence="4" id="KW-1185">Reference proteome</keyword>
<dbReference type="Proteomes" id="UP000284250">
    <property type="component" value="Unassembled WGS sequence"/>
</dbReference>